<proteinExistence type="predicted"/>
<accession>A0A9P6E6W6</accession>
<evidence type="ECO:0000313" key="3">
    <source>
        <dbReference type="Proteomes" id="UP000807306"/>
    </source>
</evidence>
<name>A0A9P6E6W6_9AGAR</name>
<dbReference type="AlphaFoldDB" id="A0A9P6E6W6"/>
<reference evidence="2" key="1">
    <citation type="submission" date="2020-11" db="EMBL/GenBank/DDBJ databases">
        <authorList>
            <consortium name="DOE Joint Genome Institute"/>
            <person name="Ahrendt S."/>
            <person name="Riley R."/>
            <person name="Andreopoulos W."/>
            <person name="Labutti K."/>
            <person name="Pangilinan J."/>
            <person name="Ruiz-Duenas F.J."/>
            <person name="Barrasa J.M."/>
            <person name="Sanchez-Garcia M."/>
            <person name="Camarero S."/>
            <person name="Miyauchi S."/>
            <person name="Serrano A."/>
            <person name="Linde D."/>
            <person name="Babiker R."/>
            <person name="Drula E."/>
            <person name="Ayuso-Fernandez I."/>
            <person name="Pacheco R."/>
            <person name="Padilla G."/>
            <person name="Ferreira P."/>
            <person name="Barriuso J."/>
            <person name="Kellner H."/>
            <person name="Castanera R."/>
            <person name="Alfaro M."/>
            <person name="Ramirez L."/>
            <person name="Pisabarro A.G."/>
            <person name="Kuo A."/>
            <person name="Tritt A."/>
            <person name="Lipzen A."/>
            <person name="He G."/>
            <person name="Yan M."/>
            <person name="Ng V."/>
            <person name="Cullen D."/>
            <person name="Martin F."/>
            <person name="Rosso M.-N."/>
            <person name="Henrissat B."/>
            <person name="Hibbett D."/>
            <person name="Martinez A.T."/>
            <person name="Grigoriev I.V."/>
        </authorList>
    </citation>
    <scope>NUCLEOTIDE SEQUENCE</scope>
    <source>
        <strain evidence="2">CBS 506.95</strain>
    </source>
</reference>
<sequence>MAFGFFKHMLKYFQDSESEEKPRDKHAGNPTKKSQAGNSEEKLSKNWVESTKRLIPR</sequence>
<protein>
    <submittedName>
        <fullName evidence="2">Uncharacterized protein</fullName>
    </submittedName>
</protein>
<evidence type="ECO:0000313" key="2">
    <source>
        <dbReference type="EMBL" id="KAF9523748.1"/>
    </source>
</evidence>
<evidence type="ECO:0000256" key="1">
    <source>
        <dbReference type="SAM" id="MobiDB-lite"/>
    </source>
</evidence>
<dbReference type="EMBL" id="MU157911">
    <property type="protein sequence ID" value="KAF9523748.1"/>
    <property type="molecule type" value="Genomic_DNA"/>
</dbReference>
<comment type="caution">
    <text evidence="2">The sequence shown here is derived from an EMBL/GenBank/DDBJ whole genome shotgun (WGS) entry which is preliminary data.</text>
</comment>
<gene>
    <name evidence="2" type="ORF">CPB83DRAFT_862408</name>
</gene>
<keyword evidence="3" id="KW-1185">Reference proteome</keyword>
<feature type="region of interest" description="Disordered" evidence="1">
    <location>
        <begin position="16"/>
        <end position="57"/>
    </location>
</feature>
<organism evidence="2 3">
    <name type="scientific">Crepidotus variabilis</name>
    <dbReference type="NCBI Taxonomy" id="179855"/>
    <lineage>
        <taxon>Eukaryota</taxon>
        <taxon>Fungi</taxon>
        <taxon>Dikarya</taxon>
        <taxon>Basidiomycota</taxon>
        <taxon>Agaricomycotina</taxon>
        <taxon>Agaricomycetes</taxon>
        <taxon>Agaricomycetidae</taxon>
        <taxon>Agaricales</taxon>
        <taxon>Agaricineae</taxon>
        <taxon>Crepidotaceae</taxon>
        <taxon>Crepidotus</taxon>
    </lineage>
</organism>
<dbReference type="Proteomes" id="UP000807306">
    <property type="component" value="Unassembled WGS sequence"/>
</dbReference>